<dbReference type="GO" id="GO:0007158">
    <property type="term" value="P:neuron cell-cell adhesion"/>
    <property type="evidence" value="ECO:0007669"/>
    <property type="project" value="TreeGrafter"/>
</dbReference>
<dbReference type="PANTHER" id="PTHR16592:SF8">
    <property type="entry name" value="ASTROTACTIN-1"/>
    <property type="match status" value="1"/>
</dbReference>
<keyword evidence="6" id="KW-1185">Reference proteome</keyword>
<organism evidence="5 6">
    <name type="scientific">Crotalus adamanteus</name>
    <name type="common">Eastern diamondback rattlesnake</name>
    <dbReference type="NCBI Taxonomy" id="8729"/>
    <lineage>
        <taxon>Eukaryota</taxon>
        <taxon>Metazoa</taxon>
        <taxon>Chordata</taxon>
        <taxon>Craniata</taxon>
        <taxon>Vertebrata</taxon>
        <taxon>Euteleostomi</taxon>
        <taxon>Lepidosauria</taxon>
        <taxon>Squamata</taxon>
        <taxon>Bifurcata</taxon>
        <taxon>Unidentata</taxon>
        <taxon>Episquamata</taxon>
        <taxon>Toxicofera</taxon>
        <taxon>Serpentes</taxon>
        <taxon>Colubroidea</taxon>
        <taxon>Viperidae</taxon>
        <taxon>Crotalinae</taxon>
        <taxon>Crotalus</taxon>
    </lineage>
</organism>
<dbReference type="InterPro" id="IPR026995">
    <property type="entry name" value="Astrotactin"/>
</dbReference>
<feature type="domain" description="EGF-like" evidence="3">
    <location>
        <begin position="510"/>
        <end position="551"/>
    </location>
</feature>
<name>A0AAW1BNT4_CROAD</name>
<dbReference type="Pfam" id="PF19441">
    <property type="entry name" value="ASTN_1_2_N"/>
    <property type="match status" value="1"/>
</dbReference>
<proteinExistence type="predicted"/>
<protein>
    <submittedName>
        <fullName evidence="5">Astrotactin-1</fullName>
    </submittedName>
</protein>
<evidence type="ECO:0000259" key="4">
    <source>
        <dbReference type="SMART" id="SM00457"/>
    </source>
</evidence>
<feature type="compositionally biased region" description="Basic and acidic residues" evidence="1">
    <location>
        <begin position="915"/>
        <end position="930"/>
    </location>
</feature>
<comment type="caution">
    <text evidence="5">The sequence shown here is derived from an EMBL/GenBank/DDBJ whole genome shotgun (WGS) entry which is preliminary data.</text>
</comment>
<feature type="compositionally biased region" description="Basic and acidic residues" evidence="1">
    <location>
        <begin position="975"/>
        <end position="1096"/>
    </location>
</feature>
<dbReference type="GO" id="GO:0005768">
    <property type="term" value="C:endosome"/>
    <property type="evidence" value="ECO:0007669"/>
    <property type="project" value="TreeGrafter"/>
</dbReference>
<feature type="compositionally biased region" description="Basic and acidic residues" evidence="1">
    <location>
        <begin position="944"/>
        <end position="955"/>
    </location>
</feature>
<feature type="compositionally biased region" description="Basic residues" evidence="1">
    <location>
        <begin position="931"/>
        <end position="943"/>
    </location>
</feature>
<accession>A0AAW1BNT4</accession>
<keyword evidence="2" id="KW-0472">Membrane</keyword>
<sequence length="1124" mass="128669">MKISGNTEDIPLVRWRQQWLENGTLLFHIHHQDGTPISPGLEPTEEPQSESAEEELRILHISVMGGMIALLLSILCLVMILYTRRRWCKRRRVPQPQKSASAEAANEIHYIPSVLIGGHGRESLRNARVQGHNSSGTLSIRETPILDGYEYDITDLRHHLQRECMNGGEDFASQVTRTLDSLQGCNEKSSLDLTPGSDNAKLSLMNKYKDNIIATSPVDSNHQQATLLSHTSSSQRKRINNKSRAGSAFLNPEGDSGTEADNDPQLAFYTDPSRSRRRSRVGSPRSPISKTTLTLISITSCIIGLVCASHVSCPLVVKITLHVPEHLIADGSRFILLEGSQLDASDWLNPAQVVLFSQQNSSGPWALDMCSRRLLDPCEHECDPETGECLCYEGYMKDPVHKHLCIRNEWGTNQGPWPYTIFQRGFDLVLGEQPSDKIFRFTYTLGEGMWLPLSKSFVIPPAELAINPSAKCKTDMTVMEDAVEVREELMTSSSFDNLEVLLDSFGPVRDCSKDNGGCSKNFRCIADRKLDSTGCMCPPGLSPMKDGTGCYDRHIGVDCSDGFNGGCEQLCLQHMMPLPEDPSLYNILMFCGCIEDYKLGMDGRSCQLISESCPGGADCEESRELPMNQTLFGEMFYGYNNQTRELAPGQVLKGTFRMNNFARGLEQQLPDGLMLATVPLENQCQEELSEPTPDPDFLTGMVNFSEISGYPLLQHWKVRSVMYHVRLNQMTTSQLFGNALHSLDGATSRGDFVALLDHFGNHYIQEAVYGFEESCSIWYPNKQVQKQLWLEYEDISKAHPPSLSPLLSSPLSADEAACFKWFATEAREPGRQRGRKDGGKKEKEERKKEKGRGKREGEGRERKEGKGEREREMKERERGRERKEEGRGGERGKRKRKERKEEREKGKKEKRRKRKGDERKGEGEREERNRKREKGRKGRKRKERKEEKKGEGERGKKGKRKGRKRGKERKRKKERKEERKEREKEEGKRKERKGEGEERGRKEGERKEREREKKEEREREVEERKLEREKRKGDERKGEGREERNRKREKEERKKGKEKRGGGGEEKERKGREKEKEMKEGEGEGERKEIERETGKKGRKEKKKEKRKGGERGKRKEREKEKGR</sequence>
<feature type="compositionally biased region" description="Basic residues" evidence="1">
    <location>
        <begin position="956"/>
        <end position="974"/>
    </location>
</feature>
<reference evidence="5 6" key="1">
    <citation type="journal article" date="2024" name="Proc. Natl. Acad. Sci. U.S.A.">
        <title>The genetic regulatory architecture and epigenomic basis for age-related changes in rattlesnake venom.</title>
        <authorList>
            <person name="Hogan M.P."/>
            <person name="Holding M.L."/>
            <person name="Nystrom G.S."/>
            <person name="Colston T.J."/>
            <person name="Bartlett D.A."/>
            <person name="Mason A.J."/>
            <person name="Ellsworth S.A."/>
            <person name="Rautsaw R.M."/>
            <person name="Lawrence K.C."/>
            <person name="Strickland J.L."/>
            <person name="He B."/>
            <person name="Fraser P."/>
            <person name="Margres M.J."/>
            <person name="Gilbert D.M."/>
            <person name="Gibbs H.L."/>
            <person name="Parkinson C.L."/>
            <person name="Rokyta D.R."/>
        </authorList>
    </citation>
    <scope>NUCLEOTIDE SEQUENCE [LARGE SCALE GENOMIC DNA]</scope>
    <source>
        <strain evidence="5">DRR0105</strain>
    </source>
</reference>
<dbReference type="AlphaFoldDB" id="A0AAW1BNT4"/>
<feature type="compositionally biased region" description="Basic and acidic residues" evidence="1">
    <location>
        <begin position="1108"/>
        <end position="1124"/>
    </location>
</feature>
<dbReference type="GO" id="GO:0016020">
    <property type="term" value="C:membrane"/>
    <property type="evidence" value="ECO:0007669"/>
    <property type="project" value="TreeGrafter"/>
</dbReference>
<dbReference type="Proteomes" id="UP001474421">
    <property type="component" value="Unassembled WGS sequence"/>
</dbReference>
<feature type="domain" description="EGF-like" evidence="3">
    <location>
        <begin position="369"/>
        <end position="406"/>
    </location>
</feature>
<keyword evidence="2" id="KW-1133">Transmembrane helix</keyword>
<dbReference type="InterPro" id="IPR000742">
    <property type="entry name" value="EGF"/>
</dbReference>
<evidence type="ECO:0000259" key="3">
    <source>
        <dbReference type="SMART" id="SM00181"/>
    </source>
</evidence>
<feature type="compositionally biased region" description="Polar residues" evidence="1">
    <location>
        <begin position="222"/>
        <end position="234"/>
    </location>
</feature>
<evidence type="ECO:0000256" key="1">
    <source>
        <dbReference type="SAM" id="MobiDB-lite"/>
    </source>
</evidence>
<gene>
    <name evidence="5" type="ORF">NXF25_008701</name>
</gene>
<dbReference type="SMART" id="SM00181">
    <property type="entry name" value="EGF"/>
    <property type="match status" value="3"/>
</dbReference>
<dbReference type="InterPro" id="IPR045575">
    <property type="entry name" value="ASTN_1_2_N"/>
</dbReference>
<feature type="domain" description="EGF-like" evidence="3">
    <location>
        <begin position="558"/>
        <end position="607"/>
    </location>
</feature>
<dbReference type="InterPro" id="IPR020864">
    <property type="entry name" value="MACPF"/>
</dbReference>
<feature type="transmembrane region" description="Helical" evidence="2">
    <location>
        <begin position="58"/>
        <end position="82"/>
    </location>
</feature>
<feature type="compositionally biased region" description="Basic and acidic residues" evidence="1">
    <location>
        <begin position="828"/>
        <end position="891"/>
    </location>
</feature>
<feature type="domain" description="MACPF" evidence="4">
    <location>
        <begin position="710"/>
        <end position="918"/>
    </location>
</feature>
<dbReference type="EMBL" id="JAOTOJ010000003">
    <property type="protein sequence ID" value="KAK9403874.1"/>
    <property type="molecule type" value="Genomic_DNA"/>
</dbReference>
<feature type="region of interest" description="Disordered" evidence="1">
    <location>
        <begin position="222"/>
        <end position="287"/>
    </location>
</feature>
<dbReference type="PANTHER" id="PTHR16592">
    <property type="entry name" value="ASTROTACTIN-1-LIKE"/>
    <property type="match status" value="1"/>
</dbReference>
<feature type="compositionally biased region" description="Basic residues" evidence="1">
    <location>
        <begin position="1097"/>
        <end position="1107"/>
    </location>
</feature>
<evidence type="ECO:0000256" key="2">
    <source>
        <dbReference type="SAM" id="Phobius"/>
    </source>
</evidence>
<keyword evidence="2" id="KW-0812">Transmembrane</keyword>
<dbReference type="SMART" id="SM00457">
    <property type="entry name" value="MACPF"/>
    <property type="match status" value="1"/>
</dbReference>
<dbReference type="Gene3D" id="2.10.25.10">
    <property type="entry name" value="Laminin"/>
    <property type="match status" value="1"/>
</dbReference>
<evidence type="ECO:0000313" key="6">
    <source>
        <dbReference type="Proteomes" id="UP001474421"/>
    </source>
</evidence>
<evidence type="ECO:0000313" key="5">
    <source>
        <dbReference type="EMBL" id="KAK9403874.1"/>
    </source>
</evidence>
<feature type="region of interest" description="Disordered" evidence="1">
    <location>
        <begin position="828"/>
        <end position="1124"/>
    </location>
</feature>
<dbReference type="GO" id="GO:0001764">
    <property type="term" value="P:neuron migration"/>
    <property type="evidence" value="ECO:0007669"/>
    <property type="project" value="InterPro"/>
</dbReference>